<protein>
    <submittedName>
        <fullName evidence="1">Uncharacterized protein</fullName>
    </submittedName>
</protein>
<proteinExistence type="predicted"/>
<evidence type="ECO:0000313" key="2">
    <source>
        <dbReference type="Proteomes" id="UP000191812"/>
    </source>
</evidence>
<keyword evidence="2" id="KW-1185">Reference proteome</keyword>
<accession>A0ABP2BMT8</accession>
<dbReference type="Proteomes" id="UP000191812">
    <property type="component" value="Unassembled WGS sequence"/>
</dbReference>
<dbReference type="EMBL" id="FBWH01000042">
    <property type="protein sequence ID" value="CUX58033.1"/>
    <property type="molecule type" value="Genomic_DNA"/>
</dbReference>
<name>A0ABP2BMT8_9HYPH</name>
<comment type="caution">
    <text evidence="1">The sequence shown here is derived from an EMBL/GenBank/DDBJ whole genome shotgun (WGS) entry which is preliminary data.</text>
</comment>
<organism evidence="1 2">
    <name type="scientific">Agrobacterium genomosp. 13 str. CFBP 6927</name>
    <dbReference type="NCBI Taxonomy" id="1183428"/>
    <lineage>
        <taxon>Bacteria</taxon>
        <taxon>Pseudomonadati</taxon>
        <taxon>Pseudomonadota</taxon>
        <taxon>Alphaproteobacteria</taxon>
        <taxon>Hyphomicrobiales</taxon>
        <taxon>Rhizobiaceae</taxon>
        <taxon>Rhizobium/Agrobacterium group</taxon>
        <taxon>Agrobacterium</taxon>
        <taxon>Agrobacterium tumefaciens complex</taxon>
    </lineage>
</organism>
<sequence length="117" mass="12794">MDCNDAIQRIEKIVPMLRHDVETAIMSHEVMEAQNAIVPPGLKGYQTDFVQTYGAIQNALVLKFAMDVARVFDVSTGRPVERQDMASIPVLGMLFSVPGVVDGLIAEASSWVSGRCQ</sequence>
<evidence type="ECO:0000313" key="1">
    <source>
        <dbReference type="EMBL" id="CUX58033.1"/>
    </source>
</evidence>
<gene>
    <name evidence="1" type="ORF">AGR13a_Lc30073</name>
</gene>
<reference evidence="1 2" key="1">
    <citation type="submission" date="2016-01" db="EMBL/GenBank/DDBJ databases">
        <authorList>
            <person name="Regsiter A."/>
            <person name="william w."/>
        </authorList>
    </citation>
    <scope>NUCLEOTIDE SEQUENCE [LARGE SCALE GENOMIC DNA]</scope>
    <source>
        <strain evidence="1 2">CFBP 6927</strain>
    </source>
</reference>